<sequence length="477" mass="49000">MTSKDPTEPTDGPAAEATDGAAGATTASDAGEQRSLARRLGMGWHLHGDGRRITPGEVVAPDERLAWPQTVGVGIQHVMAMFGATVLVPTITGFPVTASLFFSGVGTLLFLIITAGRVPSYLGSSFAFIAPISAAMSQHGIGGALGGVLVSGVALFFVGLVVQRAGTGWIHALMPPVVMGTIVALIGLNLAGSTTEAMVTVPLTTFSTALAIVVCAVLFKGLLGRLSILLGIIVGYLVALAQGQIDFSPIGEAAVVGLPPFHAPEFHWDVLFLFLPVVLVLVAENIGHVKTVGLMTNRNLDSSNGRALMADGLATTLSGLGGGVGTTTYAENIGVMASSRVYSTAAYWVAGIVALALAFFPQFGALINTIPAGVAGGAGIILYGMIGVMGVRIWVQNRVDFSNTINLMSAGAGLIVAIADPTLDVAGMQFGGIALGTATVLVVFHLMTAIARWRGTEPVPEDPDENPYESSEPGRLG</sequence>
<feature type="transmembrane region" description="Helical" evidence="9">
    <location>
        <begin position="373"/>
        <end position="394"/>
    </location>
</feature>
<feature type="transmembrane region" description="Helical" evidence="9">
    <location>
        <begin position="169"/>
        <end position="191"/>
    </location>
</feature>
<evidence type="ECO:0000256" key="4">
    <source>
        <dbReference type="ARBA" id="ARBA00022475"/>
    </source>
</evidence>
<protein>
    <submittedName>
        <fullName evidence="10">Nitrate reductase</fullName>
    </submittedName>
</protein>
<evidence type="ECO:0000256" key="3">
    <source>
        <dbReference type="ARBA" id="ARBA00022448"/>
    </source>
</evidence>
<dbReference type="NCBIfam" id="TIGR00801">
    <property type="entry name" value="ncs2"/>
    <property type="match status" value="1"/>
</dbReference>
<keyword evidence="4" id="KW-1003">Cell membrane</keyword>
<dbReference type="PANTHER" id="PTHR42810:SF4">
    <property type="entry name" value="URIC ACID TRANSPORTER UACT"/>
    <property type="match status" value="1"/>
</dbReference>
<feature type="transmembrane region" description="Helical" evidence="9">
    <location>
        <begin position="226"/>
        <end position="245"/>
    </location>
</feature>
<proteinExistence type="inferred from homology"/>
<reference evidence="11" key="1">
    <citation type="journal article" date="2019" name="Int. J. Syst. Evol. Microbiol.">
        <title>The Global Catalogue of Microorganisms (GCM) 10K type strain sequencing project: providing services to taxonomists for standard genome sequencing and annotation.</title>
        <authorList>
            <consortium name="The Broad Institute Genomics Platform"/>
            <consortium name="The Broad Institute Genome Sequencing Center for Infectious Disease"/>
            <person name="Wu L."/>
            <person name="Ma J."/>
        </authorList>
    </citation>
    <scope>NUCLEOTIDE SEQUENCE [LARGE SCALE GENOMIC DNA]</scope>
    <source>
        <strain evidence="11">CGMCC 1.7064</strain>
    </source>
</reference>
<evidence type="ECO:0000256" key="1">
    <source>
        <dbReference type="ARBA" id="ARBA00004651"/>
    </source>
</evidence>
<evidence type="ECO:0000313" key="10">
    <source>
        <dbReference type="EMBL" id="GGO43047.1"/>
    </source>
</evidence>
<feature type="transmembrane region" description="Helical" evidence="9">
    <location>
        <begin position="143"/>
        <end position="162"/>
    </location>
</feature>
<organism evidence="10 11">
    <name type="scientific">Citricoccus zhacaiensis</name>
    <dbReference type="NCBI Taxonomy" id="489142"/>
    <lineage>
        <taxon>Bacteria</taxon>
        <taxon>Bacillati</taxon>
        <taxon>Actinomycetota</taxon>
        <taxon>Actinomycetes</taxon>
        <taxon>Micrococcales</taxon>
        <taxon>Micrococcaceae</taxon>
        <taxon>Citricoccus</taxon>
    </lineage>
</organism>
<name>A0ABQ2LUU6_9MICC</name>
<evidence type="ECO:0000256" key="2">
    <source>
        <dbReference type="ARBA" id="ARBA00008821"/>
    </source>
</evidence>
<feature type="transmembrane region" description="Helical" evidence="9">
    <location>
        <begin position="197"/>
        <end position="219"/>
    </location>
</feature>
<comment type="subcellular location">
    <subcellularLocation>
        <location evidence="1">Cell membrane</location>
        <topology evidence="1">Multi-pass membrane protein</topology>
    </subcellularLocation>
</comment>
<accession>A0ABQ2LUU6</accession>
<dbReference type="InterPro" id="IPR006042">
    <property type="entry name" value="Xan_ur_permease"/>
</dbReference>
<evidence type="ECO:0000256" key="8">
    <source>
        <dbReference type="SAM" id="MobiDB-lite"/>
    </source>
</evidence>
<evidence type="ECO:0000313" key="11">
    <source>
        <dbReference type="Proteomes" id="UP000642509"/>
    </source>
</evidence>
<evidence type="ECO:0000256" key="5">
    <source>
        <dbReference type="ARBA" id="ARBA00022692"/>
    </source>
</evidence>
<keyword evidence="6 9" id="KW-1133">Transmembrane helix</keyword>
<keyword evidence="7 9" id="KW-0472">Membrane</keyword>
<dbReference type="EMBL" id="BMLQ01000002">
    <property type="protein sequence ID" value="GGO43047.1"/>
    <property type="molecule type" value="Genomic_DNA"/>
</dbReference>
<dbReference type="Pfam" id="PF00860">
    <property type="entry name" value="Xan_ur_permease"/>
    <property type="match status" value="1"/>
</dbReference>
<evidence type="ECO:0000256" key="9">
    <source>
        <dbReference type="SAM" id="Phobius"/>
    </source>
</evidence>
<dbReference type="InterPro" id="IPR006043">
    <property type="entry name" value="NCS2"/>
</dbReference>
<feature type="compositionally biased region" description="Low complexity" evidence="8">
    <location>
        <begin position="10"/>
        <end position="30"/>
    </location>
</feature>
<dbReference type="PANTHER" id="PTHR42810">
    <property type="entry name" value="PURINE PERMEASE C1399.01C-RELATED"/>
    <property type="match status" value="1"/>
</dbReference>
<comment type="caution">
    <text evidence="10">The sequence shown here is derived from an EMBL/GenBank/DDBJ whole genome shotgun (WGS) entry which is preliminary data.</text>
</comment>
<dbReference type="Proteomes" id="UP000642509">
    <property type="component" value="Unassembled WGS sequence"/>
</dbReference>
<feature type="region of interest" description="Disordered" evidence="8">
    <location>
        <begin position="456"/>
        <end position="477"/>
    </location>
</feature>
<gene>
    <name evidence="10" type="ORF">GCM10010977_10340</name>
</gene>
<feature type="transmembrane region" description="Helical" evidence="9">
    <location>
        <begin position="425"/>
        <end position="444"/>
    </location>
</feature>
<keyword evidence="11" id="KW-1185">Reference proteome</keyword>
<evidence type="ECO:0000256" key="7">
    <source>
        <dbReference type="ARBA" id="ARBA00023136"/>
    </source>
</evidence>
<feature type="region of interest" description="Disordered" evidence="8">
    <location>
        <begin position="1"/>
        <end position="32"/>
    </location>
</feature>
<comment type="similarity">
    <text evidence="2">Belongs to the nucleobase:cation symporter-2 (NCS2) (TC 2.A.40) family.</text>
</comment>
<keyword evidence="5 9" id="KW-0812">Transmembrane</keyword>
<feature type="transmembrane region" description="Helical" evidence="9">
    <location>
        <begin position="265"/>
        <end position="283"/>
    </location>
</feature>
<evidence type="ECO:0000256" key="6">
    <source>
        <dbReference type="ARBA" id="ARBA00022989"/>
    </source>
</evidence>
<keyword evidence="3" id="KW-0813">Transport</keyword>
<feature type="transmembrane region" description="Helical" evidence="9">
    <location>
        <begin position="345"/>
        <end position="367"/>
    </location>
</feature>